<proteinExistence type="inferred from homology"/>
<dbReference type="InterPro" id="IPR018484">
    <property type="entry name" value="FGGY_N"/>
</dbReference>
<keyword evidence="2" id="KW-0859">Xylose metabolism</keyword>
<dbReference type="InterPro" id="IPR043129">
    <property type="entry name" value="ATPase_NBD"/>
</dbReference>
<evidence type="ECO:0000313" key="10">
    <source>
        <dbReference type="EMBL" id="MFD1527876.1"/>
    </source>
</evidence>
<name>A0ABW4FDU4_9PSEU</name>
<keyword evidence="2" id="KW-0119">Carbohydrate metabolism</keyword>
<dbReference type="InterPro" id="IPR000577">
    <property type="entry name" value="Carb_kinase_FGGY"/>
</dbReference>
<dbReference type="PANTHER" id="PTHR43095">
    <property type="entry name" value="SUGAR KINASE"/>
    <property type="match status" value="1"/>
</dbReference>
<dbReference type="EC" id="2.7.1.-" evidence="10"/>
<evidence type="ECO:0000313" key="11">
    <source>
        <dbReference type="Proteomes" id="UP001597145"/>
    </source>
</evidence>
<keyword evidence="6" id="KW-0067">ATP-binding</keyword>
<reference evidence="11" key="1">
    <citation type="journal article" date="2019" name="Int. J. Syst. Evol. Microbiol.">
        <title>The Global Catalogue of Microorganisms (GCM) 10K type strain sequencing project: providing services to taxonomists for standard genome sequencing and annotation.</title>
        <authorList>
            <consortium name="The Broad Institute Genomics Platform"/>
            <consortium name="The Broad Institute Genome Sequencing Center for Infectious Disease"/>
            <person name="Wu L."/>
            <person name="Ma J."/>
        </authorList>
    </citation>
    <scope>NUCLEOTIDE SEQUENCE [LARGE SCALE GENOMIC DNA]</scope>
    <source>
        <strain evidence="11">JCM 12165</strain>
    </source>
</reference>
<dbReference type="Proteomes" id="UP001597145">
    <property type="component" value="Unassembled WGS sequence"/>
</dbReference>
<keyword evidence="4" id="KW-0547">Nucleotide-binding</keyword>
<dbReference type="SUPFAM" id="SSF53067">
    <property type="entry name" value="Actin-like ATPase domain"/>
    <property type="match status" value="2"/>
</dbReference>
<evidence type="ECO:0000256" key="7">
    <source>
        <dbReference type="ARBA" id="ARBA00023308"/>
    </source>
</evidence>
<keyword evidence="11" id="KW-1185">Reference proteome</keyword>
<evidence type="ECO:0000256" key="4">
    <source>
        <dbReference type="ARBA" id="ARBA00022741"/>
    </source>
</evidence>
<dbReference type="PANTHER" id="PTHR43095:SF5">
    <property type="entry name" value="XYLULOSE KINASE"/>
    <property type="match status" value="1"/>
</dbReference>
<dbReference type="Pfam" id="PF00370">
    <property type="entry name" value="FGGY_N"/>
    <property type="match status" value="1"/>
</dbReference>
<evidence type="ECO:0000256" key="1">
    <source>
        <dbReference type="ARBA" id="ARBA00009156"/>
    </source>
</evidence>
<dbReference type="RefSeq" id="WP_343971796.1">
    <property type="nucleotide sequence ID" value="NZ_BAAAJG010000003.1"/>
</dbReference>
<organism evidence="10 11">
    <name type="scientific">Pseudonocardia aurantiaca</name>
    <dbReference type="NCBI Taxonomy" id="75290"/>
    <lineage>
        <taxon>Bacteria</taxon>
        <taxon>Bacillati</taxon>
        <taxon>Actinomycetota</taxon>
        <taxon>Actinomycetes</taxon>
        <taxon>Pseudonocardiales</taxon>
        <taxon>Pseudonocardiaceae</taxon>
        <taxon>Pseudonocardia</taxon>
    </lineage>
</organism>
<accession>A0ABW4FDU4</accession>
<keyword evidence="3 10" id="KW-0808">Transferase</keyword>
<dbReference type="Gene3D" id="3.30.420.40">
    <property type="match status" value="2"/>
</dbReference>
<dbReference type="GO" id="GO:0016740">
    <property type="term" value="F:transferase activity"/>
    <property type="evidence" value="ECO:0007669"/>
    <property type="project" value="UniProtKB-KW"/>
</dbReference>
<evidence type="ECO:0000256" key="2">
    <source>
        <dbReference type="ARBA" id="ARBA00022629"/>
    </source>
</evidence>
<dbReference type="PIRSF" id="PIRSF000538">
    <property type="entry name" value="GlpK"/>
    <property type="match status" value="1"/>
</dbReference>
<sequence>MSHRTVTAVDLGAESGRVVLCRFDGKRIDLQEVHRFPNGATEVDGHLRWDVDRLWAEIADGLGHAGQAAGRIDSVGVATWGIDYGLLDGDGRVIDRPVSHRDPRTNGLLAEAAARVGRERLYDETGTQLLECNTIYQLLADVAEDRLARAARLLMVPDLFHRRLSGSAVAEFTAATTTGAYDVSGRRWATGLLDDLGIPTHLLPEVVEPGTDLGPVRTGAVDHSAYQHARVILPGSHDTASAVAAVPFTHPDAAYVSSGTWSLVGGETTAPVVTPAARAANLTNEGGVSGTNRLLRNVTGLWVLQECRRQWQQEGVLLTYTEIVARAEEEPARGSHVDIDHPDFLAPGDMPARIRAYCRRTGQPEPEGVGGIARCVLESLALRYRTAVTAVGDVTGRPVPQVHVVGGGARNTLLNQLTADVTGLPVVAGPVETTALGNALVQLVALGELAGLAEAREVVRAGEPVEHLEPRSGDGWDGIYQEFLARIAQDDEMAGTSA</sequence>
<comment type="caution">
    <text evidence="10">The sequence shown here is derived from an EMBL/GenBank/DDBJ whole genome shotgun (WGS) entry which is preliminary data.</text>
</comment>
<dbReference type="EMBL" id="JBHUCP010000001">
    <property type="protein sequence ID" value="MFD1527876.1"/>
    <property type="molecule type" value="Genomic_DNA"/>
</dbReference>
<evidence type="ECO:0000259" key="9">
    <source>
        <dbReference type="Pfam" id="PF02782"/>
    </source>
</evidence>
<dbReference type="Pfam" id="PF02782">
    <property type="entry name" value="FGGY_C"/>
    <property type="match status" value="1"/>
</dbReference>
<dbReference type="InterPro" id="IPR013449">
    <property type="entry name" value="Rhamnulokinase"/>
</dbReference>
<feature type="domain" description="Carbohydrate kinase FGGY N-terminal" evidence="8">
    <location>
        <begin position="7"/>
        <end position="243"/>
    </location>
</feature>
<keyword evidence="5" id="KW-0418">Kinase</keyword>
<dbReference type="CDD" id="cd07771">
    <property type="entry name" value="ASKHA_NBD_FGGY_RhaB-like"/>
    <property type="match status" value="1"/>
</dbReference>
<feature type="domain" description="Carbohydrate kinase FGGY C-terminal" evidence="9">
    <location>
        <begin position="254"/>
        <end position="446"/>
    </location>
</feature>
<evidence type="ECO:0000259" key="8">
    <source>
        <dbReference type="Pfam" id="PF00370"/>
    </source>
</evidence>
<dbReference type="InterPro" id="IPR050406">
    <property type="entry name" value="FGGY_Carb_Kinase"/>
</dbReference>
<keyword evidence="7" id="KW-0684">Rhamnose metabolism</keyword>
<protein>
    <submittedName>
        <fullName evidence="10">Rhamnulokinase family protein</fullName>
        <ecNumber evidence="10">2.7.1.-</ecNumber>
    </submittedName>
</protein>
<evidence type="ECO:0000256" key="3">
    <source>
        <dbReference type="ARBA" id="ARBA00022679"/>
    </source>
</evidence>
<dbReference type="InterPro" id="IPR018485">
    <property type="entry name" value="FGGY_C"/>
</dbReference>
<gene>
    <name evidence="10" type="ORF">ACFSCY_00285</name>
</gene>
<evidence type="ECO:0000256" key="6">
    <source>
        <dbReference type="ARBA" id="ARBA00022840"/>
    </source>
</evidence>
<evidence type="ECO:0000256" key="5">
    <source>
        <dbReference type="ARBA" id="ARBA00022777"/>
    </source>
</evidence>
<comment type="similarity">
    <text evidence="1">Belongs to the FGGY kinase family.</text>
</comment>